<evidence type="ECO:0000313" key="4">
    <source>
        <dbReference type="Proteomes" id="UP000622797"/>
    </source>
</evidence>
<feature type="transmembrane region" description="Helical" evidence="2">
    <location>
        <begin position="179"/>
        <end position="198"/>
    </location>
</feature>
<gene>
    <name evidence="3" type="ORF">FSARC_5959</name>
</gene>
<dbReference type="Proteomes" id="UP000622797">
    <property type="component" value="Unassembled WGS sequence"/>
</dbReference>
<name>A0A8H4X9V2_9HYPO</name>
<dbReference type="AlphaFoldDB" id="A0A8H4X9V2"/>
<keyword evidence="4" id="KW-1185">Reference proteome</keyword>
<reference evidence="3" key="2">
    <citation type="submission" date="2020-05" db="EMBL/GenBank/DDBJ databases">
        <authorList>
            <person name="Kim H.-S."/>
            <person name="Proctor R.H."/>
            <person name="Brown D.W."/>
        </authorList>
    </citation>
    <scope>NUCLEOTIDE SEQUENCE</scope>
    <source>
        <strain evidence="3">NRRL 20472</strain>
    </source>
</reference>
<reference evidence="3" key="1">
    <citation type="journal article" date="2020" name="BMC Genomics">
        <title>Correction to: Identification and distribution of gene clusters required for synthesis of sphingolipid metabolism inhibitors in diverse species of the filamentous fungus Fusarium.</title>
        <authorList>
            <person name="Kim H.S."/>
            <person name="Lohmar J.M."/>
            <person name="Busman M."/>
            <person name="Brown D.W."/>
            <person name="Naumann T.A."/>
            <person name="Divon H.H."/>
            <person name="Lysoe E."/>
            <person name="Uhlig S."/>
            <person name="Proctor R.H."/>
        </authorList>
    </citation>
    <scope>NUCLEOTIDE SEQUENCE</scope>
    <source>
        <strain evidence="3">NRRL 20472</strain>
    </source>
</reference>
<protein>
    <submittedName>
        <fullName evidence="3">Uncharacterized protein</fullName>
    </submittedName>
</protein>
<sequence>MAQGYDPVPATEETAGTTSTTASSIGETRHNPEPSEELESDRNDEQHHDSPSDKHTTEKEKDQPQQALPARRPLSISTITQLATDLLLAVPALLFIIYAIIVCRNNGAPYDSETVLKLRAISRFGPTVFPIVYAAAVANLLKSFANWRLERGITILSLHVLQSSRTVFSALATPVKTRALGFVTFPIVLLWLLSPFGGQASLRVISEEPFATYSTWHGRTLDGTGPFRHGGAFSSSGKDIVPAIVGAFTAALSSPASIKEASRDAFGNVKIPMIEPLEDSDHVSRDEVGWFHLKDRTDLMYSSLAGFPIQPSGGFKKRTNYTFTMNTSYITANCKLHDHPKLHYKDWFSYVSSGGNPLAIPASRYFNGESLVLILPSNFMSGWVTYPSTPLNFTLSSYHPDSVTNATCLLLTSYLEAEIACWYKDCDAVRIRRDPKPRNNTYETVIHDEPGKINTYDAFFSTFINSTSITLRSQASKTHIRASPLECYMINPEFPYAFNAECSDNDKRRQMWNTSNTIYSRRLSQLLNTFWISSIAPYINSGGAQFADVNPRAELPVTDAKSRLMRYINGTEAPGKNVTGEMIPDYMVLQVNRAWMALLFIASLTMLLSAATAAFLGVLRQGPEMLDHPASMLKDNVHIQDGSPNSSMEEGDEKTRRLKDTIVCLGDATPNADKGYLAIGTRRNLEPLTGQVRRRLYI</sequence>
<dbReference type="EMBL" id="JABEXW010000297">
    <property type="protein sequence ID" value="KAF4966331.1"/>
    <property type="molecule type" value="Genomic_DNA"/>
</dbReference>
<keyword evidence="2" id="KW-0472">Membrane</keyword>
<feature type="transmembrane region" description="Helical" evidence="2">
    <location>
        <begin position="121"/>
        <end position="141"/>
    </location>
</feature>
<dbReference type="OrthoDB" id="3692311at2759"/>
<feature type="transmembrane region" description="Helical" evidence="2">
    <location>
        <begin position="594"/>
        <end position="619"/>
    </location>
</feature>
<feature type="compositionally biased region" description="Basic and acidic residues" evidence="1">
    <location>
        <begin position="40"/>
        <end position="63"/>
    </location>
</feature>
<evidence type="ECO:0000313" key="3">
    <source>
        <dbReference type="EMBL" id="KAF4966331.1"/>
    </source>
</evidence>
<organism evidence="3 4">
    <name type="scientific">Fusarium sarcochroum</name>
    <dbReference type="NCBI Taxonomy" id="1208366"/>
    <lineage>
        <taxon>Eukaryota</taxon>
        <taxon>Fungi</taxon>
        <taxon>Dikarya</taxon>
        <taxon>Ascomycota</taxon>
        <taxon>Pezizomycotina</taxon>
        <taxon>Sordariomycetes</taxon>
        <taxon>Hypocreomycetidae</taxon>
        <taxon>Hypocreales</taxon>
        <taxon>Nectriaceae</taxon>
        <taxon>Fusarium</taxon>
        <taxon>Fusarium lateritium species complex</taxon>
    </lineage>
</organism>
<comment type="caution">
    <text evidence="3">The sequence shown here is derived from an EMBL/GenBank/DDBJ whole genome shotgun (WGS) entry which is preliminary data.</text>
</comment>
<keyword evidence="2" id="KW-1133">Transmembrane helix</keyword>
<evidence type="ECO:0000256" key="2">
    <source>
        <dbReference type="SAM" id="Phobius"/>
    </source>
</evidence>
<accession>A0A8H4X9V2</accession>
<feature type="compositionally biased region" description="Low complexity" evidence="1">
    <location>
        <begin position="10"/>
        <end position="26"/>
    </location>
</feature>
<feature type="transmembrane region" description="Helical" evidence="2">
    <location>
        <begin position="82"/>
        <end position="101"/>
    </location>
</feature>
<feature type="region of interest" description="Disordered" evidence="1">
    <location>
        <begin position="1"/>
        <end position="71"/>
    </location>
</feature>
<proteinExistence type="predicted"/>
<keyword evidence="2" id="KW-0812">Transmembrane</keyword>
<evidence type="ECO:0000256" key="1">
    <source>
        <dbReference type="SAM" id="MobiDB-lite"/>
    </source>
</evidence>